<dbReference type="AlphaFoldDB" id="A0A246F886"/>
<evidence type="ECO:0000313" key="1">
    <source>
        <dbReference type="EMBL" id="OWP49859.1"/>
    </source>
</evidence>
<dbReference type="SMART" id="SM01236">
    <property type="entry name" value="Haem_oxygenase_2"/>
    <property type="match status" value="1"/>
</dbReference>
<comment type="caution">
    <text evidence="1">The sequence shown here is derived from an EMBL/GenBank/DDBJ whole genome shotgun (WGS) entry which is preliminary data.</text>
</comment>
<dbReference type="Gene3D" id="1.20.910.10">
    <property type="entry name" value="Heme oxygenase-like"/>
    <property type="match status" value="1"/>
</dbReference>
<protein>
    <recommendedName>
        <fullName evidence="3">Iron-containing redox enzyme family protein</fullName>
    </recommendedName>
</protein>
<sequence length="457" mass="51804">MTLPASRKAVSPRRPCRSTQDLYDALLRAPQCHLETAAEFLQEQLQQQLSRDDELPADPQDWDAWLASRAECSAAAYASYLEDRREGAPRRHFRNRAHALYFLQAVAPTKQVDGAWLYGILEHWSDPRLLPLVHICLEELGHGIPARNHVVIYQRLLDSLGCDAPPQLSDAHYLQGTLQLALGYLADDFLPEVLGYNLGYELPPLHLMITSYELRELGIDPEYFRLHVTIDNAASGHGRKALQALKACMPQVADQEEFLRRVHAGYRLNDAGLGNRQILEGFDLDAEMIAMLERKRPFAKQMHDDRARIGGRTVNQWLAGPGRMGEFLAALERQGWINRHQDPAHSRLWNLISGDGAAMFGVFNPYERQLLHDWIAGDWNEPQPRNPWRGSDKAIAGEPPMHSDFALEERALLNELTTLSPRSRMHRLVQLMAPHSHFTPAGLLATRIYTDKLGIEP</sequence>
<gene>
    <name evidence="1" type="ORF">CEG18_15580</name>
</gene>
<dbReference type="InterPro" id="IPR016084">
    <property type="entry name" value="Haem_Oase-like_multi-hlx"/>
</dbReference>
<dbReference type="eggNOG" id="ENOG502Z9M7">
    <property type="taxonomic scope" value="Bacteria"/>
</dbReference>
<name>A0A246F886_PSENT</name>
<proteinExistence type="predicted"/>
<reference evidence="1 2" key="1">
    <citation type="submission" date="2017-06" db="EMBL/GenBank/DDBJ databases">
        <title>Draft genome of Pseudomonas nitroreducens DF05.</title>
        <authorList>
            <person name="Iyer R."/>
        </authorList>
    </citation>
    <scope>NUCLEOTIDE SEQUENCE [LARGE SCALE GENOMIC DNA]</scope>
    <source>
        <strain evidence="1 2">DF05</strain>
    </source>
</reference>
<dbReference type="Pfam" id="PF14518">
    <property type="entry name" value="Haem_oxygenas_2"/>
    <property type="match status" value="1"/>
</dbReference>
<dbReference type="Proteomes" id="UP000198145">
    <property type="component" value="Unassembled WGS sequence"/>
</dbReference>
<evidence type="ECO:0000313" key="2">
    <source>
        <dbReference type="Proteomes" id="UP000198145"/>
    </source>
</evidence>
<dbReference type="EMBL" id="NJBA01000005">
    <property type="protein sequence ID" value="OWP49859.1"/>
    <property type="molecule type" value="Genomic_DNA"/>
</dbReference>
<accession>A0A246F886</accession>
<dbReference type="RefSeq" id="WP_088418518.1">
    <property type="nucleotide sequence ID" value="NZ_NJBA01000005.1"/>
</dbReference>
<evidence type="ECO:0008006" key="3">
    <source>
        <dbReference type="Google" id="ProtNLM"/>
    </source>
</evidence>
<organism evidence="1 2">
    <name type="scientific">Pseudomonas nitroreducens</name>
    <dbReference type="NCBI Taxonomy" id="46680"/>
    <lineage>
        <taxon>Bacteria</taxon>
        <taxon>Pseudomonadati</taxon>
        <taxon>Pseudomonadota</taxon>
        <taxon>Gammaproteobacteria</taxon>
        <taxon>Pseudomonadales</taxon>
        <taxon>Pseudomonadaceae</taxon>
        <taxon>Pseudomonas</taxon>
    </lineage>
</organism>